<reference evidence="6" key="1">
    <citation type="submission" date="2011-02" db="EMBL/GenBank/DDBJ databases">
        <title>The Genome Sequence of Capsaspora owczarzaki ATCC 30864.</title>
        <authorList>
            <person name="Russ C."/>
            <person name="Cuomo C."/>
            <person name="Burger G."/>
            <person name="Gray M.W."/>
            <person name="Holland P.W.H."/>
            <person name="King N."/>
            <person name="Lang F.B.F."/>
            <person name="Roger A.J."/>
            <person name="Ruiz-Trillo I."/>
            <person name="Young S.K."/>
            <person name="Zeng Q."/>
            <person name="Gargeya S."/>
            <person name="Alvarado L."/>
            <person name="Berlin A."/>
            <person name="Chapman S.B."/>
            <person name="Chen Z."/>
            <person name="Freedman E."/>
            <person name="Gellesch M."/>
            <person name="Goldberg J."/>
            <person name="Griggs A."/>
            <person name="Gujja S."/>
            <person name="Heilman E."/>
            <person name="Heiman D."/>
            <person name="Howarth C."/>
            <person name="Mehta T."/>
            <person name="Neiman D."/>
            <person name="Pearson M."/>
            <person name="Roberts A."/>
            <person name="Saif S."/>
            <person name="Shea T."/>
            <person name="Shenoy N."/>
            <person name="Sisk P."/>
            <person name="Stolte C."/>
            <person name="Sykes S."/>
            <person name="White J."/>
            <person name="Yandava C."/>
            <person name="Haas B."/>
            <person name="Nusbaum C."/>
            <person name="Birren B."/>
        </authorList>
    </citation>
    <scope>NUCLEOTIDE SEQUENCE</scope>
    <source>
        <strain evidence="6">ATCC 30864</strain>
    </source>
</reference>
<dbReference type="SUPFAM" id="SSF50729">
    <property type="entry name" value="PH domain-like"/>
    <property type="match status" value="1"/>
</dbReference>
<dbReference type="SMART" id="SM00324">
    <property type="entry name" value="RhoGAP"/>
    <property type="match status" value="1"/>
</dbReference>
<dbReference type="Gene3D" id="2.30.29.30">
    <property type="entry name" value="Pleckstrin-homology domain (PH domain)/Phosphotyrosine-binding domain (PTB)"/>
    <property type="match status" value="1"/>
</dbReference>
<dbReference type="GO" id="GO:0007165">
    <property type="term" value="P:signal transduction"/>
    <property type="evidence" value="ECO:0007669"/>
    <property type="project" value="InterPro"/>
</dbReference>
<dbReference type="PANTHER" id="PTHR23176">
    <property type="entry name" value="RHO/RAC/CDC GTPASE-ACTIVATING PROTEIN"/>
    <property type="match status" value="1"/>
</dbReference>
<evidence type="ECO:0000259" key="3">
    <source>
        <dbReference type="PROSITE" id="PS50003"/>
    </source>
</evidence>
<feature type="domain" description="PH" evidence="3">
    <location>
        <begin position="46"/>
        <end position="155"/>
    </location>
</feature>
<gene>
    <name evidence="5" type="ORF">CAOG_003469</name>
</gene>
<dbReference type="Proteomes" id="UP000008743">
    <property type="component" value="Unassembled WGS sequence"/>
</dbReference>
<dbReference type="InterPro" id="IPR011993">
    <property type="entry name" value="PH-like_dom_sf"/>
</dbReference>
<dbReference type="FunFam" id="2.30.29.30:FF:000024">
    <property type="entry name" value="Spectrin beta chain"/>
    <property type="match status" value="1"/>
</dbReference>
<sequence>MADEEPKPLGHSQLPKSLGKSSEMLAHSTHHARNGSDATEILAGLPVARTGVLHKKNDVAAGKKAAKRDWKQHFVVLQGHLLLCYKDEAESKLGKMPDAEDLISIKSCICDIAYDYTKRKNVFRLRAFNGAEYLLEAQDNDDMLDWIKKIHDNNNPDADSESEHDLIRRKAAEQGLQSRKPHEPTTGSNLAASAALSASNASLSGAGATGAKKTDGKGTLDKKHEKEEKRFQEKEEKRLDKEHKEQAKERERVEKEEKRLEKEREKLAEKERKKTEKEKFATLKKAGTSNAASAAGSPHSPGGGSLSAATGLGTQSKKTSGLRKKVGALFNKKEDTGSASPAPSCEFATFGVALDEHLEFQDRLIPLIVERCIQAVEKRGMDAVGIYRLSANASMVQALKEAFERDPFSVNLDEERWDDIHGVTGVLKLYLRELPEALVTHALYDKFIDAARISQYNDRLYAIKDLVNELPAAHFATLQFIAAHLHRVAERSEQNLMAVNNLAIVFGPTIVRPAEENAMSMLNDMSFQCSLVETMISQCDWVFEKLSDDVTAGGEGDADKSAADEQTETSEGATEASDDAVYEDIPDLPASGDQAEEQSAEQSEPQGEEDVGESADGLAEAAEVSEQEQQPEEAENADAAVESTQDAVESTDDAVESTEDALPSEEQAASDEVLEG</sequence>
<dbReference type="GO" id="GO:0005096">
    <property type="term" value="F:GTPase activator activity"/>
    <property type="evidence" value="ECO:0007669"/>
    <property type="project" value="UniProtKB-KW"/>
</dbReference>
<dbReference type="PROSITE" id="PS50003">
    <property type="entry name" value="PH_DOMAIN"/>
    <property type="match status" value="1"/>
</dbReference>
<feature type="compositionally biased region" description="Basic and acidic residues" evidence="2">
    <location>
        <begin position="212"/>
        <end position="281"/>
    </location>
</feature>
<dbReference type="OrthoDB" id="9994905at2759"/>
<feature type="compositionally biased region" description="Acidic residues" evidence="2">
    <location>
        <begin position="623"/>
        <end position="636"/>
    </location>
</feature>
<evidence type="ECO:0000313" key="6">
    <source>
        <dbReference type="Proteomes" id="UP000008743"/>
    </source>
</evidence>
<dbReference type="PROSITE" id="PS50238">
    <property type="entry name" value="RHOGAP"/>
    <property type="match status" value="1"/>
</dbReference>
<dbReference type="PANTHER" id="PTHR23176:SF133">
    <property type="entry name" value="GTPASE-ACTIVATING PROTEIN PAC-1"/>
    <property type="match status" value="1"/>
</dbReference>
<organism evidence="5 6">
    <name type="scientific">Capsaspora owczarzaki (strain ATCC 30864)</name>
    <dbReference type="NCBI Taxonomy" id="595528"/>
    <lineage>
        <taxon>Eukaryota</taxon>
        <taxon>Filasterea</taxon>
        <taxon>Capsaspora</taxon>
    </lineage>
</organism>
<evidence type="ECO:0000259" key="4">
    <source>
        <dbReference type="PROSITE" id="PS50238"/>
    </source>
</evidence>
<dbReference type="Pfam" id="PF00620">
    <property type="entry name" value="RhoGAP"/>
    <property type="match status" value="1"/>
</dbReference>
<dbReference type="Pfam" id="PF15410">
    <property type="entry name" value="PH_9"/>
    <property type="match status" value="1"/>
</dbReference>
<dbReference type="STRING" id="595528.A0A0D2UBW5"/>
<feature type="compositionally biased region" description="Low complexity" evidence="2">
    <location>
        <begin position="286"/>
        <end position="314"/>
    </location>
</feature>
<dbReference type="InParanoid" id="A0A0D2UBW5"/>
<evidence type="ECO:0000256" key="2">
    <source>
        <dbReference type="SAM" id="MobiDB-lite"/>
    </source>
</evidence>
<evidence type="ECO:0000313" key="5">
    <source>
        <dbReference type="EMBL" id="KJE92516.1"/>
    </source>
</evidence>
<dbReference type="PhylomeDB" id="A0A0D2UBW5"/>
<feature type="region of interest" description="Disordered" evidence="2">
    <location>
        <begin position="551"/>
        <end position="676"/>
    </location>
</feature>
<dbReference type="InterPro" id="IPR050729">
    <property type="entry name" value="Rho-GAP"/>
</dbReference>
<dbReference type="SUPFAM" id="SSF48350">
    <property type="entry name" value="GTPase activation domain, GAP"/>
    <property type="match status" value="1"/>
</dbReference>
<dbReference type="Gene3D" id="1.10.555.10">
    <property type="entry name" value="Rho GTPase activation protein"/>
    <property type="match status" value="1"/>
</dbReference>
<feature type="region of interest" description="Disordered" evidence="2">
    <location>
        <begin position="1"/>
        <end position="34"/>
    </location>
</feature>
<dbReference type="CDD" id="cd01253">
    <property type="entry name" value="PH_ARHGAP21-like"/>
    <property type="match status" value="1"/>
</dbReference>
<dbReference type="InterPro" id="IPR000198">
    <property type="entry name" value="RhoGAP_dom"/>
</dbReference>
<name>A0A0D2UBW5_CAPO3</name>
<keyword evidence="1" id="KW-0343">GTPase activation</keyword>
<keyword evidence="6" id="KW-1185">Reference proteome</keyword>
<accession>A0A0D2UBW5</accession>
<dbReference type="InterPro" id="IPR008936">
    <property type="entry name" value="Rho_GTPase_activation_prot"/>
</dbReference>
<dbReference type="eggNOG" id="KOG4407">
    <property type="taxonomic scope" value="Eukaryota"/>
</dbReference>
<feature type="region of interest" description="Disordered" evidence="2">
    <location>
        <begin position="203"/>
        <end position="320"/>
    </location>
</feature>
<proteinExistence type="predicted"/>
<dbReference type="InterPro" id="IPR001605">
    <property type="entry name" value="PH_dom-spectrin-type"/>
</dbReference>
<feature type="compositionally biased region" description="Acidic residues" evidence="2">
    <location>
        <begin position="649"/>
        <end position="676"/>
    </location>
</feature>
<dbReference type="InterPro" id="IPR041681">
    <property type="entry name" value="PH_9"/>
</dbReference>
<dbReference type="InterPro" id="IPR001849">
    <property type="entry name" value="PH_domain"/>
</dbReference>
<dbReference type="GO" id="GO:0005737">
    <property type="term" value="C:cytoplasm"/>
    <property type="evidence" value="ECO:0007669"/>
    <property type="project" value="TreeGrafter"/>
</dbReference>
<evidence type="ECO:0000256" key="1">
    <source>
        <dbReference type="ARBA" id="ARBA00022468"/>
    </source>
</evidence>
<dbReference type="GO" id="GO:0005543">
    <property type="term" value="F:phospholipid binding"/>
    <property type="evidence" value="ECO:0007669"/>
    <property type="project" value="InterPro"/>
</dbReference>
<feature type="compositionally biased region" description="Acidic residues" evidence="2">
    <location>
        <begin position="576"/>
        <end position="586"/>
    </location>
</feature>
<protein>
    <submittedName>
        <fullName evidence="5">Uncharacterized protein</fullName>
    </submittedName>
</protein>
<dbReference type="SMART" id="SM00233">
    <property type="entry name" value="PH"/>
    <property type="match status" value="1"/>
</dbReference>
<dbReference type="AlphaFoldDB" id="A0A0D2UBW5"/>
<dbReference type="EMBL" id="KE346364">
    <property type="protein sequence ID" value="KJE92516.1"/>
    <property type="molecule type" value="Genomic_DNA"/>
</dbReference>
<dbReference type="PRINTS" id="PR00683">
    <property type="entry name" value="SPECTRINPH"/>
</dbReference>
<feature type="domain" description="Rho-GAP" evidence="4">
    <location>
        <begin position="352"/>
        <end position="543"/>
    </location>
</feature>